<keyword evidence="5" id="KW-0547">Nucleotide-binding</keyword>
<keyword evidence="8 9" id="KW-0472">Membrane</keyword>
<feature type="transmembrane region" description="Helical" evidence="9">
    <location>
        <begin position="73"/>
        <end position="100"/>
    </location>
</feature>
<protein>
    <submittedName>
        <fullName evidence="12">ATP-binding cassette subfamily C protein</fullName>
    </submittedName>
</protein>
<dbReference type="GO" id="GO:0005886">
    <property type="term" value="C:plasma membrane"/>
    <property type="evidence" value="ECO:0007669"/>
    <property type="project" value="UniProtKB-SubCell"/>
</dbReference>
<dbReference type="RefSeq" id="WP_259081526.1">
    <property type="nucleotide sequence ID" value="NZ_JANUBB010000003.1"/>
</dbReference>
<evidence type="ECO:0000256" key="2">
    <source>
        <dbReference type="ARBA" id="ARBA00022448"/>
    </source>
</evidence>
<dbReference type="AlphaFoldDB" id="A0A9X2U6V1"/>
<evidence type="ECO:0000259" key="10">
    <source>
        <dbReference type="PROSITE" id="PS50893"/>
    </source>
</evidence>
<dbReference type="GO" id="GO:0034040">
    <property type="term" value="F:ATPase-coupled lipid transmembrane transporter activity"/>
    <property type="evidence" value="ECO:0007669"/>
    <property type="project" value="TreeGrafter"/>
</dbReference>
<dbReference type="InterPro" id="IPR039421">
    <property type="entry name" value="Type_1_exporter"/>
</dbReference>
<evidence type="ECO:0000256" key="7">
    <source>
        <dbReference type="ARBA" id="ARBA00022989"/>
    </source>
</evidence>
<feature type="transmembrane region" description="Helical" evidence="9">
    <location>
        <begin position="180"/>
        <end position="197"/>
    </location>
</feature>
<evidence type="ECO:0000256" key="1">
    <source>
        <dbReference type="ARBA" id="ARBA00004651"/>
    </source>
</evidence>
<dbReference type="Gene3D" id="1.20.1560.10">
    <property type="entry name" value="ABC transporter type 1, transmembrane domain"/>
    <property type="match status" value="1"/>
</dbReference>
<organism evidence="12 13">
    <name type="scientific">Salinibacter ruber</name>
    <dbReference type="NCBI Taxonomy" id="146919"/>
    <lineage>
        <taxon>Bacteria</taxon>
        <taxon>Pseudomonadati</taxon>
        <taxon>Rhodothermota</taxon>
        <taxon>Rhodothermia</taxon>
        <taxon>Rhodothermales</taxon>
        <taxon>Salinibacteraceae</taxon>
        <taxon>Salinibacter</taxon>
    </lineage>
</organism>
<proteinExistence type="predicted"/>
<evidence type="ECO:0000256" key="5">
    <source>
        <dbReference type="ARBA" id="ARBA00022741"/>
    </source>
</evidence>
<feature type="domain" description="ABC transmembrane type-1" evidence="11">
    <location>
        <begin position="43"/>
        <end position="284"/>
    </location>
</feature>
<gene>
    <name evidence="12" type="ORF">GGP83_000866</name>
</gene>
<dbReference type="InterPro" id="IPR017871">
    <property type="entry name" value="ABC_transporter-like_CS"/>
</dbReference>
<accession>A0A9X2U6V1</accession>
<dbReference type="PANTHER" id="PTHR24221:SF654">
    <property type="entry name" value="ATP-BINDING CASSETTE SUB-FAMILY B MEMBER 6"/>
    <property type="match status" value="1"/>
</dbReference>
<dbReference type="InterPro" id="IPR011527">
    <property type="entry name" value="ABC1_TM_dom"/>
</dbReference>
<dbReference type="InterPro" id="IPR003593">
    <property type="entry name" value="AAA+_ATPase"/>
</dbReference>
<evidence type="ECO:0000313" key="12">
    <source>
        <dbReference type="EMBL" id="MCS3950925.1"/>
    </source>
</evidence>
<dbReference type="GO" id="GO:0016887">
    <property type="term" value="F:ATP hydrolysis activity"/>
    <property type="evidence" value="ECO:0007669"/>
    <property type="project" value="InterPro"/>
</dbReference>
<dbReference type="InterPro" id="IPR003439">
    <property type="entry name" value="ABC_transporter-like_ATP-bd"/>
</dbReference>
<keyword evidence="3" id="KW-1003">Cell membrane</keyword>
<dbReference type="SUPFAM" id="SSF90123">
    <property type="entry name" value="ABC transporter transmembrane region"/>
    <property type="match status" value="1"/>
</dbReference>
<dbReference type="SMART" id="SM00382">
    <property type="entry name" value="AAA"/>
    <property type="match status" value="1"/>
</dbReference>
<keyword evidence="4 9" id="KW-0812">Transmembrane</keyword>
<dbReference type="GO" id="GO:0140359">
    <property type="term" value="F:ABC-type transporter activity"/>
    <property type="evidence" value="ECO:0007669"/>
    <property type="project" value="InterPro"/>
</dbReference>
<evidence type="ECO:0000256" key="9">
    <source>
        <dbReference type="SAM" id="Phobius"/>
    </source>
</evidence>
<evidence type="ECO:0000256" key="6">
    <source>
        <dbReference type="ARBA" id="ARBA00022840"/>
    </source>
</evidence>
<dbReference type="Gene3D" id="3.40.50.300">
    <property type="entry name" value="P-loop containing nucleotide triphosphate hydrolases"/>
    <property type="match status" value="1"/>
</dbReference>
<sequence>MDIIKTLFGLLTSRERRNLYLLFCAVLMMAGLEVVSVASIMPFLSVAANPESVYENIYLSKTYDVLGFEEINLFLIFLGVAALIILVVSNAFIVFTTWALQRYAWDRNHSLSRRLLGSYLNQPYEYFLTRNSAELGKNVLQEVKEVINGMLIPGLRGLAKGTVALFIVGLLLFIDPVVALSVTVVLGAAYAGIYFAVKNRIDMYGERRIEENTKRYQSVNEVFGGIKEVKLRGKENVFLEDYSEASQRYSRYLARYLVVKKVPRYALEAVAFGGIILIAIYLIIIRENIQQVIPMLGLYAFAGYRLMPALQNTFKGIAGARFNIAALEVLERDLKTKRSWEERPAPWVPSNGTEEKKENLLTIDDCLTLDAVNYTYPDAEEPAIKDLSLEIPAQTTVGFVGKTGSGKTTTVDLILGLLRPQKGAIRVDNTLLQSENLRQWQSDIGYVPQHIYLSDDTVERNIAFGVPANEIDEDAVREAARKAHIYDFVATELPEQWKTEVGERGVKLSGGQRQRLGIARALYHNPSVLVFDEATSALDQATESRVMEAIYGLEGSHTMLMIAHRLSTVQRAEKIVMLQGGEKVAEGSYNEVCKASEEFRKVTRQTKL</sequence>
<feature type="domain" description="ABC transporter" evidence="10">
    <location>
        <begin position="367"/>
        <end position="605"/>
    </location>
</feature>
<dbReference type="PROSITE" id="PS50929">
    <property type="entry name" value="ABC_TM1F"/>
    <property type="match status" value="1"/>
</dbReference>
<feature type="transmembrane region" description="Helical" evidence="9">
    <location>
        <begin position="265"/>
        <end position="284"/>
    </location>
</feature>
<keyword evidence="7 9" id="KW-1133">Transmembrane helix</keyword>
<dbReference type="Pfam" id="PF00005">
    <property type="entry name" value="ABC_tran"/>
    <property type="match status" value="1"/>
</dbReference>
<reference evidence="12" key="1">
    <citation type="submission" date="2022-08" db="EMBL/GenBank/DDBJ databases">
        <title>Genomic Encyclopedia of Type Strains, Phase V (KMG-V): Genome sequencing to study the core and pangenomes of soil and plant-associated prokaryotes.</title>
        <authorList>
            <person name="Whitman W."/>
        </authorList>
    </citation>
    <scope>NUCLEOTIDE SEQUENCE</scope>
    <source>
        <strain evidence="12">SP2017</strain>
    </source>
</reference>
<dbReference type="PROSITE" id="PS00211">
    <property type="entry name" value="ABC_TRANSPORTER_1"/>
    <property type="match status" value="1"/>
</dbReference>
<keyword evidence="2" id="KW-0813">Transport</keyword>
<dbReference type="PROSITE" id="PS50893">
    <property type="entry name" value="ABC_TRANSPORTER_2"/>
    <property type="match status" value="1"/>
</dbReference>
<name>A0A9X2U6V1_9BACT</name>
<dbReference type="Pfam" id="PF00664">
    <property type="entry name" value="ABC_membrane"/>
    <property type="match status" value="1"/>
</dbReference>
<evidence type="ECO:0000259" key="11">
    <source>
        <dbReference type="PROSITE" id="PS50929"/>
    </source>
</evidence>
<dbReference type="InterPro" id="IPR027417">
    <property type="entry name" value="P-loop_NTPase"/>
</dbReference>
<dbReference type="SUPFAM" id="SSF52540">
    <property type="entry name" value="P-loop containing nucleoside triphosphate hydrolases"/>
    <property type="match status" value="1"/>
</dbReference>
<dbReference type="FunFam" id="3.40.50.300:FF:000299">
    <property type="entry name" value="ABC transporter ATP-binding protein/permease"/>
    <property type="match status" value="1"/>
</dbReference>
<feature type="transmembrane region" description="Helical" evidence="9">
    <location>
        <begin position="157"/>
        <end position="174"/>
    </location>
</feature>
<dbReference type="InterPro" id="IPR036640">
    <property type="entry name" value="ABC1_TM_sf"/>
</dbReference>
<comment type="caution">
    <text evidence="12">The sequence shown here is derived from an EMBL/GenBank/DDBJ whole genome shotgun (WGS) entry which is preliminary data.</text>
</comment>
<comment type="subcellular location">
    <subcellularLocation>
        <location evidence="1">Cell membrane</location>
        <topology evidence="1">Multi-pass membrane protein</topology>
    </subcellularLocation>
</comment>
<dbReference type="GO" id="GO:0005524">
    <property type="term" value="F:ATP binding"/>
    <property type="evidence" value="ECO:0007669"/>
    <property type="project" value="UniProtKB-KW"/>
</dbReference>
<evidence type="ECO:0000256" key="3">
    <source>
        <dbReference type="ARBA" id="ARBA00022475"/>
    </source>
</evidence>
<feature type="transmembrane region" description="Helical" evidence="9">
    <location>
        <begin position="20"/>
        <end position="44"/>
    </location>
</feature>
<dbReference type="EMBL" id="JANUBB010000003">
    <property type="protein sequence ID" value="MCS3950925.1"/>
    <property type="molecule type" value="Genomic_DNA"/>
</dbReference>
<keyword evidence="6 12" id="KW-0067">ATP-binding</keyword>
<dbReference type="PANTHER" id="PTHR24221">
    <property type="entry name" value="ATP-BINDING CASSETTE SUB-FAMILY B"/>
    <property type="match status" value="1"/>
</dbReference>
<evidence type="ECO:0000256" key="4">
    <source>
        <dbReference type="ARBA" id="ARBA00022692"/>
    </source>
</evidence>
<dbReference type="Proteomes" id="UP001155010">
    <property type="component" value="Unassembled WGS sequence"/>
</dbReference>
<evidence type="ECO:0000256" key="8">
    <source>
        <dbReference type="ARBA" id="ARBA00023136"/>
    </source>
</evidence>
<evidence type="ECO:0000313" key="13">
    <source>
        <dbReference type="Proteomes" id="UP001155010"/>
    </source>
</evidence>